<organism evidence="1 2">
    <name type="scientific">Trametes coccinea (strain BRFM310)</name>
    <name type="common">Pycnoporus coccineus</name>
    <dbReference type="NCBI Taxonomy" id="1353009"/>
    <lineage>
        <taxon>Eukaryota</taxon>
        <taxon>Fungi</taxon>
        <taxon>Dikarya</taxon>
        <taxon>Basidiomycota</taxon>
        <taxon>Agaricomycotina</taxon>
        <taxon>Agaricomycetes</taxon>
        <taxon>Polyporales</taxon>
        <taxon>Polyporaceae</taxon>
        <taxon>Trametes</taxon>
    </lineage>
</organism>
<evidence type="ECO:0000313" key="1">
    <source>
        <dbReference type="EMBL" id="OSD02141.1"/>
    </source>
</evidence>
<accession>A0A1Y2IPI1</accession>
<name>A0A1Y2IPI1_TRAC3</name>
<evidence type="ECO:0000313" key="2">
    <source>
        <dbReference type="Proteomes" id="UP000193067"/>
    </source>
</evidence>
<dbReference type="Proteomes" id="UP000193067">
    <property type="component" value="Unassembled WGS sequence"/>
</dbReference>
<protein>
    <submittedName>
        <fullName evidence="1">Uncharacterized protein</fullName>
    </submittedName>
</protein>
<sequence length="192" mass="21096">MLESFLRPPSALSLGTVRSKDQLNNGLLCLFARLPPTIRGTSAVVGCKRPTMRILGWSTSKPCVYLTAAARSTIFAMHDCSRTRFVGALRTALGGCHHLVGQEKSSRQNRTTSGCQSAAERRSSVARACFCRSDIRGNLMNWHLRFAHDLYSLQRAPPWNSLSFSPPDFTSIPFPLAGGHTDLGRFVVLCTL</sequence>
<proteinExistence type="predicted"/>
<dbReference type="AlphaFoldDB" id="A0A1Y2IPI1"/>
<reference evidence="1 2" key="1">
    <citation type="journal article" date="2015" name="Biotechnol. Biofuels">
        <title>Enhanced degradation of softwood versus hardwood by the white-rot fungus Pycnoporus coccineus.</title>
        <authorList>
            <person name="Couturier M."/>
            <person name="Navarro D."/>
            <person name="Chevret D."/>
            <person name="Henrissat B."/>
            <person name="Piumi F."/>
            <person name="Ruiz-Duenas F.J."/>
            <person name="Martinez A.T."/>
            <person name="Grigoriev I.V."/>
            <person name="Riley R."/>
            <person name="Lipzen A."/>
            <person name="Berrin J.G."/>
            <person name="Master E.R."/>
            <person name="Rosso M.N."/>
        </authorList>
    </citation>
    <scope>NUCLEOTIDE SEQUENCE [LARGE SCALE GENOMIC DNA]</scope>
    <source>
        <strain evidence="1 2">BRFM310</strain>
    </source>
</reference>
<keyword evidence="2" id="KW-1185">Reference proteome</keyword>
<gene>
    <name evidence="1" type="ORF">PYCCODRAFT_444299</name>
</gene>
<dbReference type="EMBL" id="KZ084107">
    <property type="protein sequence ID" value="OSD02141.1"/>
    <property type="molecule type" value="Genomic_DNA"/>
</dbReference>